<gene>
    <name evidence="1" type="ORF">QTP70_026790</name>
</gene>
<comment type="caution">
    <text evidence="1">The sequence shown here is derived from an EMBL/GenBank/DDBJ whole genome shotgun (WGS) entry which is preliminary data.</text>
</comment>
<name>A0AAE0UK88_9TELE</name>
<feature type="non-terminal residue" evidence="1">
    <location>
        <position position="1"/>
    </location>
</feature>
<reference evidence="1" key="1">
    <citation type="submission" date="2023-06" db="EMBL/GenBank/DDBJ databases">
        <title>Male Hemibagrus guttatus genome.</title>
        <authorList>
            <person name="Bian C."/>
        </authorList>
    </citation>
    <scope>NUCLEOTIDE SEQUENCE</scope>
    <source>
        <strain evidence="1">Male_cb2023</strain>
        <tissue evidence="1">Muscle</tissue>
    </source>
</reference>
<dbReference type="EMBL" id="JAUCMX010000026">
    <property type="protein sequence ID" value="KAK3510059.1"/>
    <property type="molecule type" value="Genomic_DNA"/>
</dbReference>
<dbReference type="AlphaFoldDB" id="A0AAE0UK88"/>
<sequence length="109" mass="12661">FNLEAYETHPHLRVKEAPRATATCILKTLGGKSNSRVVRSTAGNMSNTWLMKKKLEQIKAEMQRLSERHALTCPERKAYHPFVWNSLSPYRDTTEIDYLFAMEYYSCMA</sequence>
<organism evidence="1 2">
    <name type="scientific">Hemibagrus guttatus</name>
    <dbReference type="NCBI Taxonomy" id="175788"/>
    <lineage>
        <taxon>Eukaryota</taxon>
        <taxon>Metazoa</taxon>
        <taxon>Chordata</taxon>
        <taxon>Craniata</taxon>
        <taxon>Vertebrata</taxon>
        <taxon>Euteleostomi</taxon>
        <taxon>Actinopterygii</taxon>
        <taxon>Neopterygii</taxon>
        <taxon>Teleostei</taxon>
        <taxon>Ostariophysi</taxon>
        <taxon>Siluriformes</taxon>
        <taxon>Bagridae</taxon>
        <taxon>Hemibagrus</taxon>
    </lineage>
</organism>
<evidence type="ECO:0000313" key="2">
    <source>
        <dbReference type="Proteomes" id="UP001274896"/>
    </source>
</evidence>
<evidence type="ECO:0000313" key="1">
    <source>
        <dbReference type="EMBL" id="KAK3510059.1"/>
    </source>
</evidence>
<proteinExistence type="predicted"/>
<accession>A0AAE0UK88</accession>
<protein>
    <submittedName>
        <fullName evidence="1">Uncharacterized protein</fullName>
    </submittedName>
</protein>
<dbReference type="Proteomes" id="UP001274896">
    <property type="component" value="Unassembled WGS sequence"/>
</dbReference>
<keyword evidence="2" id="KW-1185">Reference proteome</keyword>